<dbReference type="Proteomes" id="UP000264445">
    <property type="component" value="Unassembled WGS sequence"/>
</dbReference>
<evidence type="ECO:0000313" key="18">
    <source>
        <dbReference type="EMBL" id="HBT48825.1"/>
    </source>
</evidence>
<protein>
    <recommendedName>
        <fullName evidence="5 14">Homoserine dehydrogenase</fullName>
        <ecNumber evidence="4 14">1.1.1.3</ecNumber>
    </recommendedName>
</protein>
<evidence type="ECO:0000256" key="9">
    <source>
        <dbReference type="ARBA" id="ARBA00023053"/>
    </source>
</evidence>
<dbReference type="GO" id="GO:0009088">
    <property type="term" value="P:threonine biosynthetic process"/>
    <property type="evidence" value="ECO:0007669"/>
    <property type="project" value="UniProtKB-UniPathway"/>
</dbReference>
<dbReference type="GO" id="GO:0004412">
    <property type="term" value="F:homoserine dehydrogenase activity"/>
    <property type="evidence" value="ECO:0007669"/>
    <property type="project" value="UniProtKB-EC"/>
</dbReference>
<keyword evidence="10 14" id="KW-0486">Methionine biosynthesis</keyword>
<feature type="binding site" evidence="13">
    <location>
        <position position="187"/>
    </location>
    <ligand>
        <name>L-homoserine</name>
        <dbReference type="ChEBI" id="CHEBI:57476"/>
    </ligand>
</feature>
<comment type="pathway">
    <text evidence="1 14">Amino-acid biosynthesis; L-threonine biosynthesis; L-threonine from L-aspartate: step 3/5.</text>
</comment>
<evidence type="ECO:0000256" key="6">
    <source>
        <dbReference type="ARBA" id="ARBA00022605"/>
    </source>
</evidence>
<dbReference type="InterPro" id="IPR036291">
    <property type="entry name" value="NAD(P)-bd_dom_sf"/>
</dbReference>
<keyword evidence="13 14" id="KW-0521">NADP</keyword>
<dbReference type="Gene3D" id="3.30.360.10">
    <property type="entry name" value="Dihydrodipicolinate Reductase, domain 2"/>
    <property type="match status" value="1"/>
</dbReference>
<evidence type="ECO:0000256" key="15">
    <source>
        <dbReference type="RuleBase" id="RU004171"/>
    </source>
</evidence>
<proteinExistence type="inferred from homology"/>
<comment type="caution">
    <text evidence="18">The sequence shown here is derived from an EMBL/GenBank/DDBJ whole genome shotgun (WGS) entry which is preliminary data.</text>
</comment>
<evidence type="ECO:0000256" key="1">
    <source>
        <dbReference type="ARBA" id="ARBA00005056"/>
    </source>
</evidence>
<dbReference type="UniPathway" id="UPA00051">
    <property type="reaction ID" value="UER00465"/>
</dbReference>
<sequence>MKVKIGLMGLGTVGTGVFKIVNSRGRYIKESTGFYPEIKKVLVKDLHKKRKVDAVGLLTNDPREILEDEEIKVVIEAIGGISPAYEYVKKALLSGKHVITANKELIAKYGEELGSIAAEKGVYLRCEASVGGAIPILHQIDRLKITDEMDFIGGIVNGTTNYILTKMGEGKSYKEALDEAQELGYAEANPDYDVKGFDATFKLGILIKRVFGVSVPVEIIPRKGIEEIKEEDVERAKEWGYEFKLFAWAKKFKNYISAGVEPTLIPENSLLSKVKGVNNAIILRGSSFGEYVFIGRGAGELPTGDAIVADLIDILINYKLGSKSEVTGVNFREESFTDTFYIRLKLKKDNVCGLKEVLKLIKRNWVSIEKSSFGGNGFTAIVKVNGTVEGLKEQLEKVAVLEAVFKVLPEENLKERSEFENLVEVM</sequence>
<evidence type="ECO:0000256" key="12">
    <source>
        <dbReference type="PIRSR" id="PIRSR000098-1"/>
    </source>
</evidence>
<dbReference type="EC" id="1.1.1.3" evidence="4 14"/>
<evidence type="ECO:0000256" key="14">
    <source>
        <dbReference type="RuleBase" id="RU000579"/>
    </source>
</evidence>
<feature type="domain" description="Aspartate/homoserine dehydrogenase NAD-binding" evidence="17">
    <location>
        <begin position="9"/>
        <end position="125"/>
    </location>
</feature>
<dbReference type="PROSITE" id="PS01042">
    <property type="entry name" value="HOMOSER_DHGENASE"/>
    <property type="match status" value="1"/>
</dbReference>
<dbReference type="NCBIfam" id="NF004976">
    <property type="entry name" value="PRK06349.1"/>
    <property type="match status" value="1"/>
</dbReference>
<evidence type="ECO:0000259" key="17">
    <source>
        <dbReference type="Pfam" id="PF03447"/>
    </source>
</evidence>
<feature type="binding site" evidence="13">
    <location>
        <begin position="8"/>
        <end position="15"/>
    </location>
    <ligand>
        <name>NADP(+)</name>
        <dbReference type="ChEBI" id="CHEBI:58349"/>
    </ligand>
</feature>
<feature type="active site" description="Proton donor" evidence="12">
    <location>
        <position position="202"/>
    </location>
</feature>
<dbReference type="EMBL" id="DOLB01000050">
    <property type="protein sequence ID" value="HBT48825.1"/>
    <property type="molecule type" value="Genomic_DNA"/>
</dbReference>
<evidence type="ECO:0000256" key="2">
    <source>
        <dbReference type="ARBA" id="ARBA00005062"/>
    </source>
</evidence>
<comment type="similarity">
    <text evidence="3 15">Belongs to the homoserine dehydrogenase family.</text>
</comment>
<dbReference type="InterPro" id="IPR016204">
    <property type="entry name" value="HDH"/>
</dbReference>
<dbReference type="Pfam" id="PF03447">
    <property type="entry name" value="NAD_binding_3"/>
    <property type="match status" value="1"/>
</dbReference>
<dbReference type="SUPFAM" id="SSF55347">
    <property type="entry name" value="Glyceraldehyde-3-phosphate dehydrogenase-like, C-terminal domain"/>
    <property type="match status" value="1"/>
</dbReference>
<dbReference type="Pfam" id="PF00742">
    <property type="entry name" value="Homoserine_dh"/>
    <property type="match status" value="1"/>
</dbReference>
<evidence type="ECO:0000259" key="16">
    <source>
        <dbReference type="Pfam" id="PF00742"/>
    </source>
</evidence>
<feature type="domain" description="Homoserine dehydrogenase catalytic" evidence="16">
    <location>
        <begin position="135"/>
        <end position="312"/>
    </location>
</feature>
<dbReference type="UniPathway" id="UPA00050">
    <property type="reaction ID" value="UER00063"/>
</dbReference>
<evidence type="ECO:0000256" key="11">
    <source>
        <dbReference type="ARBA" id="ARBA00048841"/>
    </source>
</evidence>
<keyword evidence="7 14" id="KW-0791">Threonine biosynthesis</keyword>
<organism evidence="18 19">
    <name type="scientific">Caldanaerobacter subterraneus</name>
    <dbReference type="NCBI Taxonomy" id="911092"/>
    <lineage>
        <taxon>Bacteria</taxon>
        <taxon>Bacillati</taxon>
        <taxon>Bacillota</taxon>
        <taxon>Clostridia</taxon>
        <taxon>Thermoanaerobacterales</taxon>
        <taxon>Thermoanaerobacteraceae</taxon>
        <taxon>Caldanaerobacter</taxon>
    </lineage>
</organism>
<evidence type="ECO:0000313" key="19">
    <source>
        <dbReference type="Proteomes" id="UP000264445"/>
    </source>
</evidence>
<dbReference type="AlphaFoldDB" id="A0A117KWC3"/>
<gene>
    <name evidence="18" type="ORF">DEA61_02995</name>
</gene>
<evidence type="ECO:0000256" key="3">
    <source>
        <dbReference type="ARBA" id="ARBA00006753"/>
    </source>
</evidence>
<comment type="pathway">
    <text evidence="2 14">Amino-acid biosynthesis; L-methionine biosynthesis via de novo pathway; L-homoserine from L-aspartate: step 3/3.</text>
</comment>
<reference evidence="18 19" key="1">
    <citation type="journal article" date="2018" name="Nat. Biotechnol.">
        <title>A standardized bacterial taxonomy based on genome phylogeny substantially revises the tree of life.</title>
        <authorList>
            <person name="Parks D.H."/>
            <person name="Chuvochina M."/>
            <person name="Waite D.W."/>
            <person name="Rinke C."/>
            <person name="Skarshewski A."/>
            <person name="Chaumeil P.A."/>
            <person name="Hugenholtz P."/>
        </authorList>
    </citation>
    <scope>NUCLEOTIDE SEQUENCE [LARGE SCALE GENOMIC DNA]</scope>
    <source>
        <strain evidence="18">UBA12544</strain>
    </source>
</reference>
<dbReference type="InterPro" id="IPR005106">
    <property type="entry name" value="Asp/hSer_DH_NAD-bd"/>
</dbReference>
<keyword evidence="6 14" id="KW-0028">Amino-acid biosynthesis</keyword>
<evidence type="ECO:0000256" key="7">
    <source>
        <dbReference type="ARBA" id="ARBA00022697"/>
    </source>
</evidence>
<dbReference type="GO" id="GO:0009086">
    <property type="term" value="P:methionine biosynthetic process"/>
    <property type="evidence" value="ECO:0007669"/>
    <property type="project" value="UniProtKB-KW"/>
</dbReference>
<keyword evidence="8 14" id="KW-0560">Oxidoreductase</keyword>
<dbReference type="PIRSF" id="PIRSF000098">
    <property type="entry name" value="Homoser_dehydrog"/>
    <property type="match status" value="1"/>
</dbReference>
<dbReference type="PANTHER" id="PTHR43331">
    <property type="entry name" value="HOMOSERINE DEHYDROGENASE"/>
    <property type="match status" value="1"/>
</dbReference>
<accession>A0A117KWC3</accession>
<dbReference type="RefSeq" id="WP_278428768.1">
    <property type="nucleotide sequence ID" value="NZ_DOLB01000050.1"/>
</dbReference>
<comment type="catalytic activity">
    <reaction evidence="11">
        <text>L-homoserine + NADP(+) = L-aspartate 4-semialdehyde + NADPH + H(+)</text>
        <dbReference type="Rhea" id="RHEA:15761"/>
        <dbReference type="ChEBI" id="CHEBI:15378"/>
        <dbReference type="ChEBI" id="CHEBI:57476"/>
        <dbReference type="ChEBI" id="CHEBI:57783"/>
        <dbReference type="ChEBI" id="CHEBI:58349"/>
        <dbReference type="ChEBI" id="CHEBI:537519"/>
        <dbReference type="EC" id="1.1.1.3"/>
    </reaction>
    <physiologicalReaction direction="right-to-left" evidence="11">
        <dbReference type="Rhea" id="RHEA:15763"/>
    </physiologicalReaction>
</comment>
<evidence type="ECO:0000256" key="4">
    <source>
        <dbReference type="ARBA" id="ARBA00013213"/>
    </source>
</evidence>
<dbReference type="PANTHER" id="PTHR43331:SF1">
    <property type="entry name" value="HOMOSERINE DEHYDROGENASE"/>
    <property type="match status" value="1"/>
</dbReference>
<evidence type="ECO:0000256" key="5">
    <source>
        <dbReference type="ARBA" id="ARBA00013376"/>
    </source>
</evidence>
<keyword evidence="9" id="KW-0915">Sodium</keyword>
<dbReference type="InterPro" id="IPR001342">
    <property type="entry name" value="HDH_cat"/>
</dbReference>
<feature type="binding site" evidence="13">
    <location>
        <position position="103"/>
    </location>
    <ligand>
        <name>NADPH</name>
        <dbReference type="ChEBI" id="CHEBI:57783"/>
    </ligand>
</feature>
<dbReference type="Gene3D" id="3.40.50.720">
    <property type="entry name" value="NAD(P)-binding Rossmann-like Domain"/>
    <property type="match status" value="1"/>
</dbReference>
<evidence type="ECO:0000256" key="8">
    <source>
        <dbReference type="ARBA" id="ARBA00023002"/>
    </source>
</evidence>
<dbReference type="GO" id="GO:0050661">
    <property type="term" value="F:NADP binding"/>
    <property type="evidence" value="ECO:0007669"/>
    <property type="project" value="InterPro"/>
</dbReference>
<dbReference type="InterPro" id="IPR019811">
    <property type="entry name" value="HDH_CS"/>
</dbReference>
<evidence type="ECO:0000256" key="13">
    <source>
        <dbReference type="PIRSR" id="PIRSR000098-2"/>
    </source>
</evidence>
<dbReference type="Gene3D" id="3.30.70.3100">
    <property type="match status" value="1"/>
</dbReference>
<dbReference type="FunFam" id="3.30.360.10:FF:000005">
    <property type="entry name" value="Homoserine dehydrogenase"/>
    <property type="match status" value="1"/>
</dbReference>
<dbReference type="SUPFAM" id="SSF51735">
    <property type="entry name" value="NAD(P)-binding Rossmann-fold domains"/>
    <property type="match status" value="1"/>
</dbReference>
<evidence type="ECO:0000256" key="10">
    <source>
        <dbReference type="ARBA" id="ARBA00023167"/>
    </source>
</evidence>
<name>A0A117KWC3_9THEO</name>